<comment type="caution">
    <text evidence="1">The sequence shown here is derived from an EMBL/GenBank/DDBJ whole genome shotgun (WGS) entry which is preliminary data.</text>
</comment>
<dbReference type="Proteomes" id="UP001241377">
    <property type="component" value="Unassembled WGS sequence"/>
</dbReference>
<evidence type="ECO:0000313" key="2">
    <source>
        <dbReference type="Proteomes" id="UP001241377"/>
    </source>
</evidence>
<proteinExistence type="predicted"/>
<sequence length="305" mass="32453">MVSVRHAYLVFRVTVKSLAKPCSAMTNSYLESLFSLEGRTALITGATRGIGQAMALALAKSGADIVLVQRSKENTETAQKIEEAGRKATIVVCDLADDKAVKGLVKSVVSKEEGLGIDLDIVVNCGGIQRRTPAENFPDQDWDDVLQVNLNTVWVISRDAGRHMLESRGGVSGDAPVAEGAANSNPRGRGKIINIASLVSYQGGLTVPAYAAAKHGVTGVIKALSNEWSSKGIDVNGIAPGYINTDMNTALLANPTRSRQILERIPAGRWGKPEDFEGVIVYLASRASDYTDGEVIVVDGGWMGR</sequence>
<dbReference type="EMBL" id="JASBWR010000135">
    <property type="protein sequence ID" value="KAJ9092493.1"/>
    <property type="molecule type" value="Genomic_DNA"/>
</dbReference>
<keyword evidence="2" id="KW-1185">Reference proteome</keyword>
<gene>
    <name evidence="1" type="ORF">QFC19_008706</name>
</gene>
<evidence type="ECO:0000313" key="1">
    <source>
        <dbReference type="EMBL" id="KAJ9092493.1"/>
    </source>
</evidence>
<reference evidence="1" key="1">
    <citation type="submission" date="2023-04" db="EMBL/GenBank/DDBJ databases">
        <title>Draft Genome sequencing of Naganishia species isolated from polar environments using Oxford Nanopore Technology.</title>
        <authorList>
            <person name="Leo P."/>
            <person name="Venkateswaran K."/>
        </authorList>
    </citation>
    <scope>NUCLEOTIDE SEQUENCE</scope>
    <source>
        <strain evidence="1">MNA-CCFEE 5261</strain>
    </source>
</reference>
<accession>A0ACC2V090</accession>
<organism evidence="1 2">
    <name type="scientific">Naganishia cerealis</name>
    <dbReference type="NCBI Taxonomy" id="610337"/>
    <lineage>
        <taxon>Eukaryota</taxon>
        <taxon>Fungi</taxon>
        <taxon>Dikarya</taxon>
        <taxon>Basidiomycota</taxon>
        <taxon>Agaricomycotina</taxon>
        <taxon>Tremellomycetes</taxon>
        <taxon>Filobasidiales</taxon>
        <taxon>Filobasidiaceae</taxon>
        <taxon>Naganishia</taxon>
    </lineage>
</organism>
<protein>
    <submittedName>
        <fullName evidence="1">Uncharacterized protein</fullName>
    </submittedName>
</protein>
<name>A0ACC2V090_9TREE</name>